<keyword evidence="1" id="KW-0238">DNA-binding</keyword>
<evidence type="ECO:0000313" key="3">
    <source>
        <dbReference type="EMBL" id="SHN88508.1"/>
    </source>
</evidence>
<dbReference type="SUPFAM" id="SSF47413">
    <property type="entry name" value="lambda repressor-like DNA-binding domains"/>
    <property type="match status" value="1"/>
</dbReference>
<name>A0A1M7UZV9_9FIRM</name>
<dbReference type="Proteomes" id="UP000184010">
    <property type="component" value="Unassembled WGS sequence"/>
</dbReference>
<sequence>MLKYDAITIGKSVTAHREHLGMSIKTLARKTGISVIRIKKIEAGERRPHIASLAWIAWVLGMTIDDLVTAEIAHEKSTEN</sequence>
<evidence type="ECO:0000256" key="1">
    <source>
        <dbReference type="ARBA" id="ARBA00023125"/>
    </source>
</evidence>
<gene>
    <name evidence="3" type="ORF">SAMN02745215_05375</name>
</gene>
<dbReference type="GO" id="GO:0005829">
    <property type="term" value="C:cytosol"/>
    <property type="evidence" value="ECO:0007669"/>
    <property type="project" value="TreeGrafter"/>
</dbReference>
<dbReference type="PANTHER" id="PTHR46797">
    <property type="entry name" value="HTH-TYPE TRANSCRIPTIONAL REGULATOR"/>
    <property type="match status" value="1"/>
</dbReference>
<protein>
    <submittedName>
        <fullName evidence="3">Helix-turn-helix</fullName>
    </submittedName>
</protein>
<evidence type="ECO:0000313" key="4">
    <source>
        <dbReference type="Proteomes" id="UP000184010"/>
    </source>
</evidence>
<dbReference type="GO" id="GO:0003677">
    <property type="term" value="F:DNA binding"/>
    <property type="evidence" value="ECO:0007669"/>
    <property type="project" value="UniProtKB-KW"/>
</dbReference>
<dbReference type="STRING" id="1121395.SAMN02745215_05375"/>
<keyword evidence="4" id="KW-1185">Reference proteome</keyword>
<feature type="domain" description="HTH cro/C1-type" evidence="2">
    <location>
        <begin position="17"/>
        <end position="67"/>
    </location>
</feature>
<dbReference type="EMBL" id="FRDN01000028">
    <property type="protein sequence ID" value="SHN88508.1"/>
    <property type="molecule type" value="Genomic_DNA"/>
</dbReference>
<evidence type="ECO:0000259" key="2">
    <source>
        <dbReference type="PROSITE" id="PS50943"/>
    </source>
</evidence>
<dbReference type="SMART" id="SM00530">
    <property type="entry name" value="HTH_XRE"/>
    <property type="match status" value="1"/>
</dbReference>
<dbReference type="Pfam" id="PF01381">
    <property type="entry name" value="HTH_3"/>
    <property type="match status" value="1"/>
</dbReference>
<dbReference type="Gene3D" id="1.10.260.40">
    <property type="entry name" value="lambda repressor-like DNA-binding domains"/>
    <property type="match status" value="1"/>
</dbReference>
<dbReference type="RefSeq" id="WP_072775395.1">
    <property type="nucleotide sequence ID" value="NZ_FRDN01000028.1"/>
</dbReference>
<dbReference type="InterPro" id="IPR050807">
    <property type="entry name" value="TransReg_Diox_bact_type"/>
</dbReference>
<dbReference type="InterPro" id="IPR010982">
    <property type="entry name" value="Lambda_DNA-bd_dom_sf"/>
</dbReference>
<dbReference type="InterPro" id="IPR001387">
    <property type="entry name" value="Cro/C1-type_HTH"/>
</dbReference>
<proteinExistence type="predicted"/>
<accession>A0A1M7UZV9</accession>
<dbReference type="PANTHER" id="PTHR46797:SF1">
    <property type="entry name" value="METHYLPHOSPHONATE SYNTHASE"/>
    <property type="match status" value="1"/>
</dbReference>
<dbReference type="PROSITE" id="PS50943">
    <property type="entry name" value="HTH_CROC1"/>
    <property type="match status" value="1"/>
</dbReference>
<organism evidence="3 4">
    <name type="scientific">Desulfitobacterium chlororespirans DSM 11544</name>
    <dbReference type="NCBI Taxonomy" id="1121395"/>
    <lineage>
        <taxon>Bacteria</taxon>
        <taxon>Bacillati</taxon>
        <taxon>Bacillota</taxon>
        <taxon>Clostridia</taxon>
        <taxon>Eubacteriales</taxon>
        <taxon>Desulfitobacteriaceae</taxon>
        <taxon>Desulfitobacterium</taxon>
    </lineage>
</organism>
<dbReference type="GO" id="GO:0003700">
    <property type="term" value="F:DNA-binding transcription factor activity"/>
    <property type="evidence" value="ECO:0007669"/>
    <property type="project" value="TreeGrafter"/>
</dbReference>
<reference evidence="4" key="1">
    <citation type="submission" date="2016-12" db="EMBL/GenBank/DDBJ databases">
        <authorList>
            <person name="Varghese N."/>
            <person name="Submissions S."/>
        </authorList>
    </citation>
    <scope>NUCLEOTIDE SEQUENCE [LARGE SCALE GENOMIC DNA]</scope>
    <source>
        <strain evidence="4">DSM 11544</strain>
    </source>
</reference>
<dbReference type="CDD" id="cd00093">
    <property type="entry name" value="HTH_XRE"/>
    <property type="match status" value="1"/>
</dbReference>
<dbReference type="AlphaFoldDB" id="A0A1M7UZV9"/>